<dbReference type="PANTHER" id="PTHR24321">
    <property type="entry name" value="DEHYDROGENASES, SHORT CHAIN"/>
    <property type="match status" value="1"/>
</dbReference>
<feature type="region of interest" description="Disordered" evidence="3">
    <location>
        <begin position="248"/>
        <end position="272"/>
    </location>
</feature>
<dbReference type="RefSeq" id="WP_151569832.1">
    <property type="nucleotide sequence ID" value="NZ_WBMT01000030.1"/>
</dbReference>
<sequence>MPSEVISPVALVTGAGSGIGRATAELLLARGYRVVGVDRDAAAISWLSAGPAAETVCGDVADEAVNLRAVEVAESRFGRLDTVVLNAGMPGSGSLETLDLEVVRRVFAVNAFGVVLGMRSAVPALRRAGGGAAVVTASVSGLGGEPNRWSYGMSKAGAINLARCLAVDLAVDGVRVNVVCPGPVHTPMTRGLREAQPERYEALRRAVPLQRWGEAAEVAEVIAFLVSPAASFLTGVVIPVDGGVSARTGQFLPPEPGTAPVTSATRHEPPAN</sequence>
<accession>A0A6H9YHY7</accession>
<dbReference type="Proteomes" id="UP000468735">
    <property type="component" value="Unassembled WGS sequence"/>
</dbReference>
<reference evidence="4 5" key="1">
    <citation type="submission" date="2019-09" db="EMBL/GenBank/DDBJ databases">
        <title>Actinomadura physcomitrii sp. nov., a novel actinomycete isolated from moss [Physcomitrium sphaericum (Ludw) Fuernr].</title>
        <authorList>
            <person name="Zhuang X."/>
            <person name="Liu C."/>
        </authorList>
    </citation>
    <scope>NUCLEOTIDE SEQUENCE [LARGE SCALE GENOMIC DNA]</scope>
    <source>
        <strain evidence="4 5">HMC1</strain>
    </source>
</reference>
<dbReference type="SUPFAM" id="SSF51735">
    <property type="entry name" value="NAD(P)-binding Rossmann-fold domains"/>
    <property type="match status" value="1"/>
</dbReference>
<dbReference type="GO" id="GO:0016491">
    <property type="term" value="F:oxidoreductase activity"/>
    <property type="evidence" value="ECO:0007669"/>
    <property type="project" value="UniProtKB-KW"/>
</dbReference>
<proteinExistence type="inferred from homology"/>
<dbReference type="AlphaFoldDB" id="A0A6H9YHY7"/>
<evidence type="ECO:0000256" key="3">
    <source>
        <dbReference type="SAM" id="MobiDB-lite"/>
    </source>
</evidence>
<dbReference type="EMBL" id="WBMT01000030">
    <property type="protein sequence ID" value="KAB2340395.1"/>
    <property type="molecule type" value="Genomic_DNA"/>
</dbReference>
<dbReference type="InterPro" id="IPR036291">
    <property type="entry name" value="NAD(P)-bd_dom_sf"/>
</dbReference>
<evidence type="ECO:0000256" key="1">
    <source>
        <dbReference type="ARBA" id="ARBA00006484"/>
    </source>
</evidence>
<evidence type="ECO:0000313" key="5">
    <source>
        <dbReference type="Proteomes" id="UP000468735"/>
    </source>
</evidence>
<dbReference type="Pfam" id="PF13561">
    <property type="entry name" value="adh_short_C2"/>
    <property type="match status" value="1"/>
</dbReference>
<comment type="caution">
    <text evidence="4">The sequence shown here is derived from an EMBL/GenBank/DDBJ whole genome shotgun (WGS) entry which is preliminary data.</text>
</comment>
<dbReference type="PRINTS" id="PR00080">
    <property type="entry name" value="SDRFAMILY"/>
</dbReference>
<dbReference type="InterPro" id="IPR020904">
    <property type="entry name" value="Sc_DH/Rdtase_CS"/>
</dbReference>
<organism evidence="4 5">
    <name type="scientific">Actinomadura rudentiformis</name>
    <dbReference type="NCBI Taxonomy" id="359158"/>
    <lineage>
        <taxon>Bacteria</taxon>
        <taxon>Bacillati</taxon>
        <taxon>Actinomycetota</taxon>
        <taxon>Actinomycetes</taxon>
        <taxon>Streptosporangiales</taxon>
        <taxon>Thermomonosporaceae</taxon>
        <taxon>Actinomadura</taxon>
    </lineage>
</organism>
<evidence type="ECO:0000313" key="4">
    <source>
        <dbReference type="EMBL" id="KAB2340395.1"/>
    </source>
</evidence>
<dbReference type="Gene3D" id="3.40.50.720">
    <property type="entry name" value="NAD(P)-binding Rossmann-like Domain"/>
    <property type="match status" value="1"/>
</dbReference>
<comment type="similarity">
    <text evidence="1">Belongs to the short-chain dehydrogenases/reductases (SDR) family.</text>
</comment>
<keyword evidence="2" id="KW-0560">Oxidoreductase</keyword>
<keyword evidence="5" id="KW-1185">Reference proteome</keyword>
<dbReference type="OrthoDB" id="7064009at2"/>
<dbReference type="PRINTS" id="PR00081">
    <property type="entry name" value="GDHRDH"/>
</dbReference>
<protein>
    <submittedName>
        <fullName evidence="4">SDR family oxidoreductase</fullName>
    </submittedName>
</protein>
<dbReference type="PANTHER" id="PTHR24321:SF8">
    <property type="entry name" value="ESTRADIOL 17-BETA-DEHYDROGENASE 8-RELATED"/>
    <property type="match status" value="1"/>
</dbReference>
<evidence type="ECO:0000256" key="2">
    <source>
        <dbReference type="ARBA" id="ARBA00023002"/>
    </source>
</evidence>
<name>A0A6H9YHY7_9ACTN</name>
<dbReference type="CDD" id="cd05233">
    <property type="entry name" value="SDR_c"/>
    <property type="match status" value="1"/>
</dbReference>
<gene>
    <name evidence="4" type="ORF">F8566_45235</name>
</gene>
<dbReference type="PROSITE" id="PS00061">
    <property type="entry name" value="ADH_SHORT"/>
    <property type="match status" value="1"/>
</dbReference>
<dbReference type="InterPro" id="IPR002347">
    <property type="entry name" value="SDR_fam"/>
</dbReference>
<dbReference type="FunFam" id="3.40.50.720:FF:000084">
    <property type="entry name" value="Short-chain dehydrogenase reductase"/>
    <property type="match status" value="1"/>
</dbReference>